<evidence type="ECO:0000259" key="18">
    <source>
        <dbReference type="PROSITE" id="PS50011"/>
    </source>
</evidence>
<dbReference type="PROSITE" id="PS01187">
    <property type="entry name" value="EGF_CA"/>
    <property type="match status" value="1"/>
</dbReference>
<dbReference type="Gene3D" id="1.10.510.10">
    <property type="entry name" value="Transferase(Phosphotransferase) domain 1"/>
    <property type="match status" value="1"/>
</dbReference>
<dbReference type="InterPro" id="IPR045274">
    <property type="entry name" value="WAK-like"/>
</dbReference>
<dbReference type="GO" id="GO:0005886">
    <property type="term" value="C:plasma membrane"/>
    <property type="evidence" value="ECO:0007669"/>
    <property type="project" value="TreeGrafter"/>
</dbReference>
<dbReference type="InterPro" id="IPR017441">
    <property type="entry name" value="Protein_kinase_ATP_BS"/>
</dbReference>
<keyword evidence="9 16" id="KW-1133">Transmembrane helix</keyword>
<keyword evidence="7" id="KW-0418">Kinase</keyword>
<evidence type="ECO:0000256" key="1">
    <source>
        <dbReference type="ARBA" id="ARBA00004479"/>
    </source>
</evidence>
<comment type="catalytic activity">
    <reaction evidence="13">
        <text>L-seryl-[protein] + ATP = O-phospho-L-seryl-[protein] + ADP + H(+)</text>
        <dbReference type="Rhea" id="RHEA:17989"/>
        <dbReference type="Rhea" id="RHEA-COMP:9863"/>
        <dbReference type="Rhea" id="RHEA-COMP:11604"/>
        <dbReference type="ChEBI" id="CHEBI:15378"/>
        <dbReference type="ChEBI" id="CHEBI:29999"/>
        <dbReference type="ChEBI" id="CHEBI:30616"/>
        <dbReference type="ChEBI" id="CHEBI:83421"/>
        <dbReference type="ChEBI" id="CHEBI:456216"/>
    </reaction>
</comment>
<evidence type="ECO:0000256" key="8">
    <source>
        <dbReference type="ARBA" id="ARBA00022840"/>
    </source>
</evidence>
<dbReference type="OrthoDB" id="4062651at2759"/>
<evidence type="ECO:0000256" key="5">
    <source>
        <dbReference type="ARBA" id="ARBA00022729"/>
    </source>
</evidence>
<evidence type="ECO:0000256" key="10">
    <source>
        <dbReference type="ARBA" id="ARBA00023136"/>
    </source>
</evidence>
<dbReference type="Pfam" id="PF00069">
    <property type="entry name" value="Pkinase"/>
    <property type="match status" value="1"/>
</dbReference>
<feature type="domain" description="Protein kinase" evidence="18">
    <location>
        <begin position="408"/>
        <end position="690"/>
    </location>
</feature>
<dbReference type="FunFam" id="3.30.200.20:FF:000043">
    <property type="entry name" value="Wall-associated receptor kinase 2"/>
    <property type="match status" value="1"/>
</dbReference>
<dbReference type="PROSITE" id="PS50011">
    <property type="entry name" value="PROTEIN_KINASE_DOM"/>
    <property type="match status" value="1"/>
</dbReference>
<dbReference type="EMBL" id="UZAU01000358">
    <property type="status" value="NOT_ANNOTATED_CDS"/>
    <property type="molecule type" value="Genomic_DNA"/>
</dbReference>
<evidence type="ECO:0000313" key="19">
    <source>
        <dbReference type="EnsemblPlants" id="cds.evm.model.04.149"/>
    </source>
</evidence>
<dbReference type="PANTHER" id="PTHR27005">
    <property type="entry name" value="WALL-ASSOCIATED RECEPTOR KINASE-LIKE 21"/>
    <property type="match status" value="1"/>
</dbReference>
<keyword evidence="3" id="KW-0808">Transferase</keyword>
<name>A0A803PDB7_CANSA</name>
<dbReference type="Gramene" id="evm.model.04.149">
    <property type="protein sequence ID" value="cds.evm.model.04.149"/>
    <property type="gene ID" value="evm.TU.04.149"/>
</dbReference>
<feature type="binding site" evidence="15">
    <location>
        <position position="437"/>
    </location>
    <ligand>
        <name>ATP</name>
        <dbReference type="ChEBI" id="CHEBI:30616"/>
    </ligand>
</feature>
<gene>
    <name evidence="19" type="primary">LOC115714837</name>
</gene>
<dbReference type="PROSITE" id="PS00107">
    <property type="entry name" value="PROTEIN_KINASE_ATP"/>
    <property type="match status" value="1"/>
</dbReference>
<dbReference type="CDD" id="cd00054">
    <property type="entry name" value="EGF_CA"/>
    <property type="match status" value="1"/>
</dbReference>
<dbReference type="PANTHER" id="PTHR27005:SF468">
    <property type="entry name" value="OS01G0310500 PROTEIN"/>
    <property type="match status" value="1"/>
</dbReference>
<dbReference type="Proteomes" id="UP000596661">
    <property type="component" value="Chromosome 4"/>
</dbReference>
<dbReference type="GO" id="GO:0005509">
    <property type="term" value="F:calcium ion binding"/>
    <property type="evidence" value="ECO:0007669"/>
    <property type="project" value="InterPro"/>
</dbReference>
<dbReference type="GO" id="GO:0005524">
    <property type="term" value="F:ATP binding"/>
    <property type="evidence" value="ECO:0007669"/>
    <property type="project" value="UniProtKB-UniRule"/>
</dbReference>
<evidence type="ECO:0000256" key="11">
    <source>
        <dbReference type="ARBA" id="ARBA00023157"/>
    </source>
</evidence>
<accession>A0A803PDB7</accession>
<dbReference type="SUPFAM" id="SSF56112">
    <property type="entry name" value="Protein kinase-like (PK-like)"/>
    <property type="match status" value="1"/>
</dbReference>
<keyword evidence="10 16" id="KW-0472">Membrane</keyword>
<keyword evidence="11" id="KW-1015">Disulfide bond</keyword>
<dbReference type="Pfam" id="PF13947">
    <property type="entry name" value="GUB_WAK_bind"/>
    <property type="match status" value="1"/>
</dbReference>
<evidence type="ECO:0000256" key="9">
    <source>
        <dbReference type="ARBA" id="ARBA00022989"/>
    </source>
</evidence>
<protein>
    <recommendedName>
        <fullName evidence="18">Protein kinase domain-containing protein</fullName>
    </recommendedName>
</protein>
<dbReference type="InterPro" id="IPR008271">
    <property type="entry name" value="Ser/Thr_kinase_AS"/>
</dbReference>
<evidence type="ECO:0000256" key="7">
    <source>
        <dbReference type="ARBA" id="ARBA00022777"/>
    </source>
</evidence>
<dbReference type="GO" id="GO:0030247">
    <property type="term" value="F:polysaccharide binding"/>
    <property type="evidence" value="ECO:0007669"/>
    <property type="project" value="InterPro"/>
</dbReference>
<dbReference type="PROSITE" id="PS00108">
    <property type="entry name" value="PROTEIN_KINASE_ST"/>
    <property type="match status" value="1"/>
</dbReference>
<dbReference type="Gene3D" id="3.30.200.20">
    <property type="entry name" value="Phosphorylase Kinase, domain 1"/>
    <property type="match status" value="1"/>
</dbReference>
<proteinExistence type="predicted"/>
<dbReference type="InterPro" id="IPR025287">
    <property type="entry name" value="WAK_GUB"/>
</dbReference>
<evidence type="ECO:0000256" key="4">
    <source>
        <dbReference type="ARBA" id="ARBA00022692"/>
    </source>
</evidence>
<feature type="chain" id="PRO_5030597446" description="Protein kinase domain-containing protein" evidence="17">
    <location>
        <begin position="31"/>
        <end position="741"/>
    </location>
</feature>
<keyword evidence="4 16" id="KW-0812">Transmembrane</keyword>
<feature type="transmembrane region" description="Helical" evidence="16">
    <location>
        <begin position="333"/>
        <end position="355"/>
    </location>
</feature>
<evidence type="ECO:0000256" key="2">
    <source>
        <dbReference type="ARBA" id="ARBA00022527"/>
    </source>
</evidence>
<keyword evidence="20" id="KW-1185">Reference proteome</keyword>
<dbReference type="CDD" id="cd14066">
    <property type="entry name" value="STKc_IRAK"/>
    <property type="match status" value="1"/>
</dbReference>
<dbReference type="SMART" id="SM00220">
    <property type="entry name" value="S_TKc"/>
    <property type="match status" value="1"/>
</dbReference>
<evidence type="ECO:0000313" key="20">
    <source>
        <dbReference type="Proteomes" id="UP000596661"/>
    </source>
</evidence>
<dbReference type="GO" id="GO:0004674">
    <property type="term" value="F:protein serine/threonine kinase activity"/>
    <property type="evidence" value="ECO:0007669"/>
    <property type="project" value="UniProtKB-KW"/>
</dbReference>
<keyword evidence="5 17" id="KW-0732">Signal</keyword>
<dbReference type="InterPro" id="IPR018097">
    <property type="entry name" value="EGF_Ca-bd_CS"/>
</dbReference>
<dbReference type="AlphaFoldDB" id="A0A803PDB7"/>
<sequence>MEDSTITKHSSLLQSLALLTIFIITKSTAADDHHQITLPGCPTRCGHVDIPYPFGLTQNCSLNKNFLLNCNSSTLIFGKNLTVTNISVHLHEITVNWFVARDCYNGSGHRVRKNRPTLNAATLTVSSAKNKFVVLGCDSYAFLNGFENRTTNYSMGCMSICNDRRDVAYRDGGCTGIGCCEMDLPKRRLRNLSINPRSFDEHRRVVGFNPCTYAFVVERNGFEFSGEFLEDFPKRVLPVVADWRVKCQNGSFCGCEGENSVVEFGEGDDGSEYRCMCKEGYQGNPYLPTGCKEINECLSSGPINCTKTQYCVNIPGSYICKEKRQSQFTLIKISIGVAIGFIALFISTSWLYLVLKQRKLMQLKEKFFKQNGGLILKQKLSGLENNSSSSSSAKIFTEEELIKATNNYDDSTIIGRGGFGTVYKGFLPDNKIVAIKKSKIVDQNQTEQFINEVVVLSQINHKNVVKLLGCCLETQVPLLVYEFVPNGTLSEHIHNREKYPKLSWETRLGIVAETAEALAYLHSAASTPIIHRDVKPSNILLDNFTAKVSDFGASKLVPQDQLELATMVQGTLGYLDPEYLHTNQLTEKSDVYSFGVVLVELLTAKKAISFDRVEEERSLAMHFLLSLKKDRLFEIIEVEGNIGIDYKEQVLEVAMIAKRCLSVNGEDRPSMKEVAVKLEGLRKMEKHPWVNEGGQLINGNLEYETEYLLAHDQDNGNEDTNTNNSTYDSIRDHLSLDFSGR</sequence>
<dbReference type="Gene3D" id="2.10.25.10">
    <property type="entry name" value="Laminin"/>
    <property type="match status" value="1"/>
</dbReference>
<keyword evidence="12" id="KW-0325">Glycoprotein</keyword>
<keyword evidence="2" id="KW-0723">Serine/threonine-protein kinase</keyword>
<dbReference type="FunFam" id="1.10.510.10:FF:000084">
    <property type="entry name" value="Wall-associated receptor kinase 2"/>
    <property type="match status" value="1"/>
</dbReference>
<keyword evidence="6 15" id="KW-0547">Nucleotide-binding</keyword>
<keyword evidence="8 15" id="KW-0067">ATP-binding</keyword>
<dbReference type="GO" id="GO:0007166">
    <property type="term" value="P:cell surface receptor signaling pathway"/>
    <property type="evidence" value="ECO:0007669"/>
    <property type="project" value="InterPro"/>
</dbReference>
<evidence type="ECO:0000256" key="17">
    <source>
        <dbReference type="SAM" id="SignalP"/>
    </source>
</evidence>
<feature type="signal peptide" evidence="17">
    <location>
        <begin position="1"/>
        <end position="30"/>
    </location>
</feature>
<evidence type="ECO:0000256" key="13">
    <source>
        <dbReference type="ARBA" id="ARBA00047558"/>
    </source>
</evidence>
<dbReference type="EnsemblPlants" id="evm.model.04.149">
    <property type="protein sequence ID" value="cds.evm.model.04.149"/>
    <property type="gene ID" value="evm.TU.04.149"/>
</dbReference>
<reference evidence="19" key="2">
    <citation type="submission" date="2021-03" db="UniProtKB">
        <authorList>
            <consortium name="EnsemblPlants"/>
        </authorList>
    </citation>
    <scope>IDENTIFICATION</scope>
</reference>
<evidence type="ECO:0000256" key="3">
    <source>
        <dbReference type="ARBA" id="ARBA00022679"/>
    </source>
</evidence>
<evidence type="ECO:0000256" key="6">
    <source>
        <dbReference type="ARBA" id="ARBA00022741"/>
    </source>
</evidence>
<evidence type="ECO:0000256" key="15">
    <source>
        <dbReference type="PROSITE-ProRule" id="PRU10141"/>
    </source>
</evidence>
<dbReference type="InterPro" id="IPR000719">
    <property type="entry name" value="Prot_kinase_dom"/>
</dbReference>
<evidence type="ECO:0000256" key="16">
    <source>
        <dbReference type="SAM" id="Phobius"/>
    </source>
</evidence>
<organism evidence="19 20">
    <name type="scientific">Cannabis sativa</name>
    <name type="common">Hemp</name>
    <name type="synonym">Marijuana</name>
    <dbReference type="NCBI Taxonomy" id="3483"/>
    <lineage>
        <taxon>Eukaryota</taxon>
        <taxon>Viridiplantae</taxon>
        <taxon>Streptophyta</taxon>
        <taxon>Embryophyta</taxon>
        <taxon>Tracheophyta</taxon>
        <taxon>Spermatophyta</taxon>
        <taxon>Magnoliopsida</taxon>
        <taxon>eudicotyledons</taxon>
        <taxon>Gunneridae</taxon>
        <taxon>Pentapetalae</taxon>
        <taxon>rosids</taxon>
        <taxon>fabids</taxon>
        <taxon>Rosales</taxon>
        <taxon>Cannabaceae</taxon>
        <taxon>Cannabis</taxon>
    </lineage>
</organism>
<comment type="catalytic activity">
    <reaction evidence="14">
        <text>L-threonyl-[protein] + ATP = O-phospho-L-threonyl-[protein] + ADP + H(+)</text>
        <dbReference type="Rhea" id="RHEA:46608"/>
        <dbReference type="Rhea" id="RHEA-COMP:11060"/>
        <dbReference type="Rhea" id="RHEA-COMP:11605"/>
        <dbReference type="ChEBI" id="CHEBI:15378"/>
        <dbReference type="ChEBI" id="CHEBI:30013"/>
        <dbReference type="ChEBI" id="CHEBI:30616"/>
        <dbReference type="ChEBI" id="CHEBI:61977"/>
        <dbReference type="ChEBI" id="CHEBI:456216"/>
    </reaction>
</comment>
<reference evidence="19" key="1">
    <citation type="submission" date="2018-11" db="EMBL/GenBank/DDBJ databases">
        <authorList>
            <person name="Grassa J C."/>
        </authorList>
    </citation>
    <scope>NUCLEOTIDE SEQUENCE [LARGE SCALE GENOMIC DNA]</scope>
</reference>
<comment type="subcellular location">
    <subcellularLocation>
        <location evidence="1">Membrane</location>
        <topology evidence="1">Single-pass type I membrane protein</topology>
    </subcellularLocation>
</comment>
<evidence type="ECO:0000256" key="12">
    <source>
        <dbReference type="ARBA" id="ARBA00023180"/>
    </source>
</evidence>
<dbReference type="InterPro" id="IPR011009">
    <property type="entry name" value="Kinase-like_dom_sf"/>
</dbReference>
<dbReference type="OMA" id="MAYCEKA"/>
<evidence type="ECO:0000256" key="14">
    <source>
        <dbReference type="ARBA" id="ARBA00047951"/>
    </source>
</evidence>